<organism evidence="1 2">
    <name type="scientific">Dioscorea alata</name>
    <name type="common">Purple yam</name>
    <dbReference type="NCBI Taxonomy" id="55571"/>
    <lineage>
        <taxon>Eukaryota</taxon>
        <taxon>Viridiplantae</taxon>
        <taxon>Streptophyta</taxon>
        <taxon>Embryophyta</taxon>
        <taxon>Tracheophyta</taxon>
        <taxon>Spermatophyta</taxon>
        <taxon>Magnoliopsida</taxon>
        <taxon>Liliopsida</taxon>
        <taxon>Dioscoreales</taxon>
        <taxon>Dioscoreaceae</taxon>
        <taxon>Dioscorea</taxon>
    </lineage>
</organism>
<reference evidence="2" key="1">
    <citation type="journal article" date="2022" name="Nat. Commun.">
        <title>Chromosome evolution and the genetic basis of agronomically important traits in greater yam.</title>
        <authorList>
            <person name="Bredeson J.V."/>
            <person name="Lyons J.B."/>
            <person name="Oniyinde I.O."/>
            <person name="Okereke N.R."/>
            <person name="Kolade O."/>
            <person name="Nnabue I."/>
            <person name="Nwadili C.O."/>
            <person name="Hribova E."/>
            <person name="Parker M."/>
            <person name="Nwogha J."/>
            <person name="Shu S."/>
            <person name="Carlson J."/>
            <person name="Kariba R."/>
            <person name="Muthemba S."/>
            <person name="Knop K."/>
            <person name="Barton G.J."/>
            <person name="Sherwood A.V."/>
            <person name="Lopez-Montes A."/>
            <person name="Asiedu R."/>
            <person name="Jamnadass R."/>
            <person name="Muchugi A."/>
            <person name="Goodstein D."/>
            <person name="Egesi C.N."/>
            <person name="Featherston J."/>
            <person name="Asfaw A."/>
            <person name="Simpson G.G."/>
            <person name="Dolezel J."/>
            <person name="Hendre P.S."/>
            <person name="Van Deynze A."/>
            <person name="Kumar P.L."/>
            <person name="Obidiegwu J.E."/>
            <person name="Bhattacharjee R."/>
            <person name="Rokhsar D.S."/>
        </authorList>
    </citation>
    <scope>NUCLEOTIDE SEQUENCE [LARGE SCALE GENOMIC DNA]</scope>
    <source>
        <strain evidence="2">cv. TDa95/00328</strain>
    </source>
</reference>
<evidence type="ECO:0000313" key="1">
    <source>
        <dbReference type="EMBL" id="KAH7690423.1"/>
    </source>
</evidence>
<dbReference type="EMBL" id="CM037012">
    <property type="protein sequence ID" value="KAH7690423.1"/>
    <property type="molecule type" value="Genomic_DNA"/>
</dbReference>
<name>A0ACB7WQ07_DIOAL</name>
<sequence>MFRKYSKKKELKRLTGVTRFATPFLTLKSIDESKLALRAMLALEEWARCPYSSKMEAKKVEVILLLDDKFWKSIKHYLKCASPLIKVLRLVDGDANPAMGYVYEAKDRAKEQIA</sequence>
<comment type="caution">
    <text evidence="1">The sequence shown here is derived from an EMBL/GenBank/DDBJ whole genome shotgun (WGS) entry which is preliminary data.</text>
</comment>
<proteinExistence type="predicted"/>
<keyword evidence="2" id="KW-1185">Reference proteome</keyword>
<gene>
    <name evidence="1" type="ORF">IHE45_02G045700</name>
</gene>
<evidence type="ECO:0000313" key="2">
    <source>
        <dbReference type="Proteomes" id="UP000827976"/>
    </source>
</evidence>
<dbReference type="Proteomes" id="UP000827976">
    <property type="component" value="Chromosome 2"/>
</dbReference>
<protein>
    <submittedName>
        <fullName evidence="1">Ribonuclease H-like protein</fullName>
    </submittedName>
</protein>
<accession>A0ACB7WQ07</accession>